<evidence type="ECO:0000313" key="1">
    <source>
        <dbReference type="EMBL" id="KAL2642145.1"/>
    </source>
</evidence>
<evidence type="ECO:0000313" key="2">
    <source>
        <dbReference type="Proteomes" id="UP001605036"/>
    </source>
</evidence>
<dbReference type="EMBL" id="JBHFFA010000002">
    <property type="protein sequence ID" value="KAL2642145.1"/>
    <property type="molecule type" value="Genomic_DNA"/>
</dbReference>
<comment type="caution">
    <text evidence="1">The sequence shown here is derived from an EMBL/GenBank/DDBJ whole genome shotgun (WGS) entry which is preliminary data.</text>
</comment>
<name>A0ABD1Z356_9MARC</name>
<accession>A0ABD1Z356</accession>
<reference evidence="1 2" key="1">
    <citation type="submission" date="2024-09" db="EMBL/GenBank/DDBJ databases">
        <title>Chromosome-scale assembly of Riccia fluitans.</title>
        <authorList>
            <person name="Paukszto L."/>
            <person name="Sawicki J."/>
            <person name="Karawczyk K."/>
            <person name="Piernik-Szablinska J."/>
            <person name="Szczecinska M."/>
            <person name="Mazdziarz M."/>
        </authorList>
    </citation>
    <scope>NUCLEOTIDE SEQUENCE [LARGE SCALE GENOMIC DNA]</scope>
    <source>
        <strain evidence="1">Rf_01</strain>
        <tissue evidence="1">Aerial parts of the thallus</tissue>
    </source>
</reference>
<keyword evidence="2" id="KW-1185">Reference proteome</keyword>
<proteinExistence type="predicted"/>
<dbReference type="AlphaFoldDB" id="A0ABD1Z356"/>
<organism evidence="1 2">
    <name type="scientific">Riccia fluitans</name>
    <dbReference type="NCBI Taxonomy" id="41844"/>
    <lineage>
        <taxon>Eukaryota</taxon>
        <taxon>Viridiplantae</taxon>
        <taxon>Streptophyta</taxon>
        <taxon>Embryophyta</taxon>
        <taxon>Marchantiophyta</taxon>
        <taxon>Marchantiopsida</taxon>
        <taxon>Marchantiidae</taxon>
        <taxon>Marchantiales</taxon>
        <taxon>Ricciaceae</taxon>
        <taxon>Riccia</taxon>
    </lineage>
</organism>
<dbReference type="Proteomes" id="UP001605036">
    <property type="component" value="Unassembled WGS sequence"/>
</dbReference>
<sequence length="82" mass="9198">MILWVIALQTESCIEDVFGGEEQKCNERACKVSGGESNRQNLEDSALRMKFILRSCRLGNMENGYLGREISCSADEIGQLPR</sequence>
<gene>
    <name evidence="1" type="ORF">R1flu_009732</name>
</gene>
<protein>
    <submittedName>
        <fullName evidence="1">Uncharacterized protein</fullName>
    </submittedName>
</protein>